<keyword evidence="2" id="KW-0963">Cytoplasm</keyword>
<dbReference type="PANTHER" id="PTHR46268:SF6">
    <property type="entry name" value="UNIVERSAL STRESS PROTEIN UP12"/>
    <property type="match status" value="1"/>
</dbReference>
<dbReference type="RefSeq" id="WP_145430597.1">
    <property type="nucleotide sequence ID" value="NZ_CP036339.1"/>
</dbReference>
<dbReference type="GO" id="GO:0005737">
    <property type="term" value="C:cytoplasm"/>
    <property type="evidence" value="ECO:0007669"/>
    <property type="project" value="UniProtKB-SubCell"/>
</dbReference>
<dbReference type="CDD" id="cd00293">
    <property type="entry name" value="USP-like"/>
    <property type="match status" value="1"/>
</dbReference>
<evidence type="ECO:0000313" key="5">
    <source>
        <dbReference type="Proteomes" id="UP000317909"/>
    </source>
</evidence>
<proteinExistence type="inferred from homology"/>
<evidence type="ECO:0000259" key="3">
    <source>
        <dbReference type="Pfam" id="PF00582"/>
    </source>
</evidence>
<dbReference type="PIRSF" id="PIRSF006276">
    <property type="entry name" value="UspA"/>
    <property type="match status" value="1"/>
</dbReference>
<dbReference type="OrthoDB" id="9788959at2"/>
<keyword evidence="5" id="KW-1185">Reference proteome</keyword>
<dbReference type="InterPro" id="IPR006016">
    <property type="entry name" value="UspA"/>
</dbReference>
<protein>
    <recommendedName>
        <fullName evidence="2">Universal stress protein</fullName>
    </recommendedName>
</protein>
<dbReference type="Proteomes" id="UP000317909">
    <property type="component" value="Chromosome"/>
</dbReference>
<dbReference type="KEGG" id="llh:I41_05380"/>
<gene>
    <name evidence="4" type="ORF">I41_05380</name>
</gene>
<dbReference type="AlphaFoldDB" id="A0A517TSN0"/>
<dbReference type="InterPro" id="IPR014729">
    <property type="entry name" value="Rossmann-like_a/b/a_fold"/>
</dbReference>
<dbReference type="PRINTS" id="PR01438">
    <property type="entry name" value="UNVRSLSTRESS"/>
</dbReference>
<comment type="subcellular location">
    <subcellularLocation>
        <location evidence="2">Cytoplasm</location>
    </subcellularLocation>
</comment>
<dbReference type="SUPFAM" id="SSF52402">
    <property type="entry name" value="Adenine nucleotide alpha hydrolases-like"/>
    <property type="match status" value="1"/>
</dbReference>
<dbReference type="PANTHER" id="PTHR46268">
    <property type="entry name" value="STRESS RESPONSE PROTEIN NHAX"/>
    <property type="match status" value="1"/>
</dbReference>
<name>A0A517TSN0_9BACT</name>
<accession>A0A517TSN0</accession>
<evidence type="ECO:0000313" key="4">
    <source>
        <dbReference type="EMBL" id="QDT71381.1"/>
    </source>
</evidence>
<sequence length="160" mass="16767">MKHILVATDFSETAAAALAQGAELAKATGAKLTLIHVIYAEKISETLLGLDAMEYLTRALNAPPEQSPYSPTLAAKRLRATALQKLVEAAATAGGRRVAMETALAEGRPSDEILAFAAREAVDLIVLGTHGRGAIGKALIGSVADHVIRQAECPVMVVRK</sequence>
<evidence type="ECO:0000256" key="2">
    <source>
        <dbReference type="PIRNR" id="PIRNR006276"/>
    </source>
</evidence>
<reference evidence="4 5" key="1">
    <citation type="submission" date="2019-02" db="EMBL/GenBank/DDBJ databases">
        <title>Deep-cultivation of Planctomycetes and their phenomic and genomic characterization uncovers novel biology.</title>
        <authorList>
            <person name="Wiegand S."/>
            <person name="Jogler M."/>
            <person name="Boedeker C."/>
            <person name="Pinto D."/>
            <person name="Vollmers J."/>
            <person name="Rivas-Marin E."/>
            <person name="Kohn T."/>
            <person name="Peeters S.H."/>
            <person name="Heuer A."/>
            <person name="Rast P."/>
            <person name="Oberbeckmann S."/>
            <person name="Bunk B."/>
            <person name="Jeske O."/>
            <person name="Meyerdierks A."/>
            <person name="Storesund J.E."/>
            <person name="Kallscheuer N."/>
            <person name="Luecker S."/>
            <person name="Lage O.M."/>
            <person name="Pohl T."/>
            <person name="Merkel B.J."/>
            <person name="Hornburger P."/>
            <person name="Mueller R.-W."/>
            <person name="Bruemmer F."/>
            <person name="Labrenz M."/>
            <person name="Spormann A.M."/>
            <person name="Op den Camp H."/>
            <person name="Overmann J."/>
            <person name="Amann R."/>
            <person name="Jetten M.S.M."/>
            <person name="Mascher T."/>
            <person name="Medema M.H."/>
            <person name="Devos D.P."/>
            <person name="Kaster A.-K."/>
            <person name="Ovreas L."/>
            <person name="Rohde M."/>
            <person name="Galperin M.Y."/>
            <person name="Jogler C."/>
        </authorList>
    </citation>
    <scope>NUCLEOTIDE SEQUENCE [LARGE SCALE GENOMIC DNA]</scope>
    <source>
        <strain evidence="4 5">I41</strain>
    </source>
</reference>
<dbReference type="Gene3D" id="3.40.50.620">
    <property type="entry name" value="HUPs"/>
    <property type="match status" value="1"/>
</dbReference>
<organism evidence="4 5">
    <name type="scientific">Lacipirellula limnantheis</name>
    <dbReference type="NCBI Taxonomy" id="2528024"/>
    <lineage>
        <taxon>Bacteria</taxon>
        <taxon>Pseudomonadati</taxon>
        <taxon>Planctomycetota</taxon>
        <taxon>Planctomycetia</taxon>
        <taxon>Pirellulales</taxon>
        <taxon>Lacipirellulaceae</taxon>
        <taxon>Lacipirellula</taxon>
    </lineage>
</organism>
<evidence type="ECO:0000256" key="1">
    <source>
        <dbReference type="ARBA" id="ARBA00008791"/>
    </source>
</evidence>
<dbReference type="EMBL" id="CP036339">
    <property type="protein sequence ID" value="QDT71381.1"/>
    <property type="molecule type" value="Genomic_DNA"/>
</dbReference>
<dbReference type="Pfam" id="PF00582">
    <property type="entry name" value="Usp"/>
    <property type="match status" value="1"/>
</dbReference>
<dbReference type="InterPro" id="IPR006015">
    <property type="entry name" value="Universal_stress_UspA"/>
</dbReference>
<comment type="similarity">
    <text evidence="1 2">Belongs to the universal stress protein A family.</text>
</comment>
<feature type="domain" description="UspA" evidence="3">
    <location>
        <begin position="1"/>
        <end position="159"/>
    </location>
</feature>